<gene>
    <name evidence="3" type="ORF">DFH08DRAFT_842112</name>
</gene>
<evidence type="ECO:0000313" key="4">
    <source>
        <dbReference type="Proteomes" id="UP001218218"/>
    </source>
</evidence>
<dbReference type="Proteomes" id="UP001218218">
    <property type="component" value="Unassembled WGS sequence"/>
</dbReference>
<feature type="transmembrane region" description="Helical" evidence="1">
    <location>
        <begin position="129"/>
        <end position="153"/>
    </location>
</feature>
<protein>
    <recommendedName>
        <fullName evidence="2">DUF6534 domain-containing protein</fullName>
    </recommendedName>
</protein>
<evidence type="ECO:0000256" key="1">
    <source>
        <dbReference type="SAM" id="Phobius"/>
    </source>
</evidence>
<accession>A0AAD7AJA2</accession>
<dbReference type="PANTHER" id="PTHR40465:SF1">
    <property type="entry name" value="DUF6534 DOMAIN-CONTAINING PROTEIN"/>
    <property type="match status" value="1"/>
</dbReference>
<feature type="transmembrane region" description="Helical" evidence="1">
    <location>
        <begin position="211"/>
        <end position="232"/>
    </location>
</feature>
<keyword evidence="4" id="KW-1185">Reference proteome</keyword>
<comment type="caution">
    <text evidence="3">The sequence shown here is derived from an EMBL/GenBank/DDBJ whole genome shotgun (WGS) entry which is preliminary data.</text>
</comment>
<dbReference type="PANTHER" id="PTHR40465">
    <property type="entry name" value="CHROMOSOME 1, WHOLE GENOME SHOTGUN SEQUENCE"/>
    <property type="match status" value="1"/>
</dbReference>
<keyword evidence="1" id="KW-0812">Transmembrane</keyword>
<dbReference type="Pfam" id="PF20152">
    <property type="entry name" value="DUF6534"/>
    <property type="match status" value="1"/>
</dbReference>
<feature type="transmembrane region" description="Helical" evidence="1">
    <location>
        <begin position="94"/>
        <end position="117"/>
    </location>
</feature>
<proteinExistence type="predicted"/>
<feature type="transmembrane region" description="Helical" evidence="1">
    <location>
        <begin position="238"/>
        <end position="257"/>
    </location>
</feature>
<feature type="transmembrane region" description="Helical" evidence="1">
    <location>
        <begin position="53"/>
        <end position="74"/>
    </location>
</feature>
<evidence type="ECO:0000259" key="2">
    <source>
        <dbReference type="Pfam" id="PF20152"/>
    </source>
</evidence>
<dbReference type="EMBL" id="JARIHO010000005">
    <property type="protein sequence ID" value="KAJ7360688.1"/>
    <property type="molecule type" value="Genomic_DNA"/>
</dbReference>
<reference evidence="3" key="1">
    <citation type="submission" date="2023-03" db="EMBL/GenBank/DDBJ databases">
        <title>Massive genome expansion in bonnet fungi (Mycena s.s.) driven by repeated elements and novel gene families across ecological guilds.</title>
        <authorList>
            <consortium name="Lawrence Berkeley National Laboratory"/>
            <person name="Harder C.B."/>
            <person name="Miyauchi S."/>
            <person name="Viragh M."/>
            <person name="Kuo A."/>
            <person name="Thoen E."/>
            <person name="Andreopoulos B."/>
            <person name="Lu D."/>
            <person name="Skrede I."/>
            <person name="Drula E."/>
            <person name="Henrissat B."/>
            <person name="Morin E."/>
            <person name="Kohler A."/>
            <person name="Barry K."/>
            <person name="LaButti K."/>
            <person name="Morin E."/>
            <person name="Salamov A."/>
            <person name="Lipzen A."/>
            <person name="Mereny Z."/>
            <person name="Hegedus B."/>
            <person name="Baldrian P."/>
            <person name="Stursova M."/>
            <person name="Weitz H."/>
            <person name="Taylor A."/>
            <person name="Grigoriev I.V."/>
            <person name="Nagy L.G."/>
            <person name="Martin F."/>
            <person name="Kauserud H."/>
        </authorList>
    </citation>
    <scope>NUCLEOTIDE SEQUENCE</scope>
    <source>
        <strain evidence="3">CBHHK002</strain>
    </source>
</reference>
<sequence length="323" mass="35342">MVSVVSRDVIDLSKPFGPVFWGIIFNLIFFGMSLCQALNYFRTAGKDRVFVKFAALGMIILDIVSSVLVISVTWTDLVVDFGGMAQFMGTNTQIGVECVISACIAFLAQMYFVSQIYHVKPAGVKGNVVLYSVVVLSCIGFVFGLACAAVMLMNQMTPHYNLHFQLVFGGAKGANAVCDIIATLAMCFYLTDAKAGIASTSNLLDALSTLFMNRGAAVTLLQIFTFIMFFAFENPQYWLAPHLLLTKMYVNTFFAILNSRQYLREKHLGTFVSSLPGSTQVAKNSHSFTSSPMAFAPNRSVIGTVDITKEVTIKGDDESDIMV</sequence>
<dbReference type="InterPro" id="IPR045339">
    <property type="entry name" value="DUF6534"/>
</dbReference>
<keyword evidence="1" id="KW-0472">Membrane</keyword>
<keyword evidence="1" id="KW-1133">Transmembrane helix</keyword>
<evidence type="ECO:0000313" key="3">
    <source>
        <dbReference type="EMBL" id="KAJ7360688.1"/>
    </source>
</evidence>
<dbReference type="AlphaFoldDB" id="A0AAD7AJA2"/>
<feature type="domain" description="DUF6534" evidence="2">
    <location>
        <begin position="176"/>
        <end position="262"/>
    </location>
</feature>
<feature type="transmembrane region" description="Helical" evidence="1">
    <location>
        <begin position="20"/>
        <end position="41"/>
    </location>
</feature>
<name>A0AAD7AJA2_9AGAR</name>
<organism evidence="3 4">
    <name type="scientific">Mycena albidolilacea</name>
    <dbReference type="NCBI Taxonomy" id="1033008"/>
    <lineage>
        <taxon>Eukaryota</taxon>
        <taxon>Fungi</taxon>
        <taxon>Dikarya</taxon>
        <taxon>Basidiomycota</taxon>
        <taxon>Agaricomycotina</taxon>
        <taxon>Agaricomycetes</taxon>
        <taxon>Agaricomycetidae</taxon>
        <taxon>Agaricales</taxon>
        <taxon>Marasmiineae</taxon>
        <taxon>Mycenaceae</taxon>
        <taxon>Mycena</taxon>
    </lineage>
</organism>
<feature type="transmembrane region" description="Helical" evidence="1">
    <location>
        <begin position="173"/>
        <end position="191"/>
    </location>
</feature>